<sequence>MTEWLSQFPLTQHLLEFGKKQVCNALKTGPIPQHIGFIMDGNRTYAKSKHIELKEGHSAGFDSMARVLEVCYDCGVKCATVFAFSIENFKRPSYEIKWLMELAKSKFRQVVANGELCEKYGVRIKILGDLDLIPDDVKEVFLKAEEITKDNKRVVLNVCWCYTSRDDMTKSIKKTIEQFNDSLNELDIQDINEEIITRNLYTGKSPPLDLLIRTSGVYRLSDFMLWEAIEKRCSIEILEILWPQLDALHMVWELTKWSFSRTYLFKDKYEIEIETAKEGGNRSINNKLDEDKIMDDEFDGVEKMKVI</sequence>
<keyword evidence="3" id="KW-0460">Magnesium</keyword>
<dbReference type="GO" id="GO:1904423">
    <property type="term" value="C:dehydrodolichyl diphosphate synthase complex"/>
    <property type="evidence" value="ECO:0007669"/>
    <property type="project" value="TreeGrafter"/>
</dbReference>
<organism evidence="5 6">
    <name type="scientific">Pichia inconspicua</name>
    <dbReference type="NCBI Taxonomy" id="52247"/>
    <lineage>
        <taxon>Eukaryota</taxon>
        <taxon>Fungi</taxon>
        <taxon>Dikarya</taxon>
        <taxon>Ascomycota</taxon>
        <taxon>Saccharomycotina</taxon>
        <taxon>Pichiomycetes</taxon>
        <taxon>Pichiales</taxon>
        <taxon>Pichiaceae</taxon>
        <taxon>Pichia</taxon>
    </lineage>
</organism>
<dbReference type="FunFam" id="3.40.1180.10:FF:000005">
    <property type="entry name" value="Alkyl transferase"/>
    <property type="match status" value="1"/>
</dbReference>
<keyword evidence="2 4" id="KW-0808">Transferase</keyword>
<keyword evidence="6" id="KW-1185">Reference proteome</keyword>
<dbReference type="STRING" id="52247.A0A4T0WZQ1"/>
<dbReference type="GO" id="GO:0016094">
    <property type="term" value="P:polyprenol biosynthetic process"/>
    <property type="evidence" value="ECO:0007669"/>
    <property type="project" value="TreeGrafter"/>
</dbReference>
<dbReference type="InterPro" id="IPR036424">
    <property type="entry name" value="UPP_synth-like_sf"/>
</dbReference>
<accession>A0A4T0WZQ1</accession>
<dbReference type="PANTHER" id="PTHR10291:SF43">
    <property type="entry name" value="DEHYDRODOLICHYL DIPHOSPHATE SYNTHASE COMPLEX SUBUNIT DHDDS"/>
    <property type="match status" value="1"/>
</dbReference>
<proteinExistence type="inferred from homology"/>
<evidence type="ECO:0000256" key="2">
    <source>
        <dbReference type="ARBA" id="ARBA00022679"/>
    </source>
</evidence>
<dbReference type="CDD" id="cd00475">
    <property type="entry name" value="Cis_IPPS"/>
    <property type="match status" value="1"/>
</dbReference>
<name>A0A4T0WZQ1_9ASCO</name>
<evidence type="ECO:0000313" key="5">
    <source>
        <dbReference type="EMBL" id="TID24613.1"/>
    </source>
</evidence>
<dbReference type="PROSITE" id="PS01066">
    <property type="entry name" value="UPP_SYNTHASE"/>
    <property type="match status" value="1"/>
</dbReference>
<dbReference type="EC" id="2.5.1.-" evidence="4"/>
<dbReference type="InterPro" id="IPR018520">
    <property type="entry name" value="UPP_synth-like_CS"/>
</dbReference>
<dbReference type="Gene3D" id="3.40.1180.10">
    <property type="entry name" value="Decaprenyl diphosphate synthase-like"/>
    <property type="match status" value="1"/>
</dbReference>
<dbReference type="GO" id="GO:0016020">
    <property type="term" value="C:membrane"/>
    <property type="evidence" value="ECO:0007669"/>
    <property type="project" value="TreeGrafter"/>
</dbReference>
<evidence type="ECO:0000256" key="3">
    <source>
        <dbReference type="ARBA" id="ARBA00022842"/>
    </source>
</evidence>
<dbReference type="NCBIfam" id="TIGR00055">
    <property type="entry name" value="uppS"/>
    <property type="match status" value="1"/>
</dbReference>
<dbReference type="HAMAP" id="MF_01139">
    <property type="entry name" value="ISPT"/>
    <property type="match status" value="1"/>
</dbReference>
<dbReference type="PANTHER" id="PTHR10291">
    <property type="entry name" value="DEHYDRODOLICHYL DIPHOSPHATE SYNTHASE FAMILY MEMBER"/>
    <property type="match status" value="1"/>
</dbReference>
<dbReference type="GO" id="GO:0005811">
    <property type="term" value="C:lipid droplet"/>
    <property type="evidence" value="ECO:0007669"/>
    <property type="project" value="TreeGrafter"/>
</dbReference>
<evidence type="ECO:0000256" key="1">
    <source>
        <dbReference type="ARBA" id="ARBA00005432"/>
    </source>
</evidence>
<dbReference type="Proteomes" id="UP000307173">
    <property type="component" value="Unassembled WGS sequence"/>
</dbReference>
<dbReference type="Pfam" id="PF01255">
    <property type="entry name" value="Prenyltransf"/>
    <property type="match status" value="1"/>
</dbReference>
<dbReference type="GO" id="GO:0005783">
    <property type="term" value="C:endoplasmic reticulum"/>
    <property type="evidence" value="ECO:0007669"/>
    <property type="project" value="TreeGrafter"/>
</dbReference>
<protein>
    <recommendedName>
        <fullName evidence="4">Alkyl transferase</fullName>
        <ecNumber evidence="4">2.5.1.-</ecNumber>
    </recommendedName>
</protein>
<evidence type="ECO:0000313" key="6">
    <source>
        <dbReference type="Proteomes" id="UP000307173"/>
    </source>
</evidence>
<comment type="similarity">
    <text evidence="1 4">Belongs to the UPP synthase family.</text>
</comment>
<reference evidence="5 6" key="1">
    <citation type="journal article" date="2019" name="Front. Genet.">
        <title>Whole-Genome Sequencing of the Opportunistic Yeast Pathogen Candida inconspicua Uncovers Its Hybrid Origin.</title>
        <authorList>
            <person name="Mixao V."/>
            <person name="Hansen A.P."/>
            <person name="Saus E."/>
            <person name="Boekhout T."/>
            <person name="Lass-Florl C."/>
            <person name="Gabaldon T."/>
        </authorList>
    </citation>
    <scope>NUCLEOTIDE SEQUENCE [LARGE SCALE GENOMIC DNA]</scope>
    <source>
        <strain evidence="5 6">CBS 180</strain>
    </source>
</reference>
<comment type="caution">
    <text evidence="5">The sequence shown here is derived from an EMBL/GenBank/DDBJ whole genome shotgun (WGS) entry which is preliminary data.</text>
</comment>
<dbReference type="AlphaFoldDB" id="A0A4T0WZQ1"/>
<dbReference type="EMBL" id="SELW01000506">
    <property type="protein sequence ID" value="TID24613.1"/>
    <property type="molecule type" value="Genomic_DNA"/>
</dbReference>
<dbReference type="InterPro" id="IPR001441">
    <property type="entry name" value="UPP_synth-like"/>
</dbReference>
<dbReference type="SUPFAM" id="SSF64005">
    <property type="entry name" value="Undecaprenyl diphosphate synthase"/>
    <property type="match status" value="1"/>
</dbReference>
<dbReference type="GO" id="GO:0045547">
    <property type="term" value="F:ditrans,polycis-polyprenyl diphosphate synthase [(2E,6E)-farnesyl diphosphate specific] activity"/>
    <property type="evidence" value="ECO:0007669"/>
    <property type="project" value="TreeGrafter"/>
</dbReference>
<gene>
    <name evidence="5" type="ORF">CANINC_003030</name>
</gene>
<dbReference type="OrthoDB" id="4173905at2759"/>
<evidence type="ECO:0000256" key="4">
    <source>
        <dbReference type="RuleBase" id="RU363018"/>
    </source>
</evidence>